<dbReference type="EMBL" id="BDEQ01000001">
    <property type="protein sequence ID" value="GAT91524.1"/>
    <property type="molecule type" value="Genomic_DNA"/>
</dbReference>
<dbReference type="VEuPathDB" id="AmoebaDB:EHI5A_098850"/>
<dbReference type="Gene3D" id="3.30.40.10">
    <property type="entry name" value="Zinc/RING finger domain, C3HC4 (zinc finger)"/>
    <property type="match status" value="1"/>
</dbReference>
<feature type="domain" description="RING-type" evidence="3">
    <location>
        <begin position="53"/>
        <end position="104"/>
    </location>
</feature>
<dbReference type="VEuPathDB" id="AmoebaDB:EHI8A_063840"/>
<dbReference type="Proteomes" id="UP000078387">
    <property type="component" value="Unassembled WGS sequence"/>
</dbReference>
<dbReference type="InterPro" id="IPR039043">
    <property type="entry name" value="ZFPL1"/>
</dbReference>
<dbReference type="Pfam" id="PF25993">
    <property type="entry name" value="zf-B_box_ZFPL1"/>
    <property type="match status" value="1"/>
</dbReference>
<dbReference type="PANTHER" id="PTHR12981">
    <property type="entry name" value="ZINC FINGER PROTEIN-LIKE 1"/>
    <property type="match status" value="1"/>
</dbReference>
<dbReference type="GO" id="GO:0016020">
    <property type="term" value="C:membrane"/>
    <property type="evidence" value="ECO:0007669"/>
    <property type="project" value="UniProtKB-SubCell"/>
</dbReference>
<keyword evidence="1" id="KW-0863">Zinc-finger</keyword>
<dbReference type="InterPro" id="IPR013083">
    <property type="entry name" value="Znf_RING/FYVE/PHD"/>
</dbReference>
<evidence type="ECO:0000259" key="3">
    <source>
        <dbReference type="PROSITE" id="PS50089"/>
    </source>
</evidence>
<dbReference type="GO" id="GO:0005794">
    <property type="term" value="C:Golgi apparatus"/>
    <property type="evidence" value="ECO:0007669"/>
    <property type="project" value="TreeGrafter"/>
</dbReference>
<proteinExistence type="predicted"/>
<keyword evidence="1" id="KW-0479">Metal-binding</keyword>
<accession>A0A175JDH1</accession>
<evidence type="ECO:0000256" key="2">
    <source>
        <dbReference type="SAM" id="Phobius"/>
    </source>
</evidence>
<keyword evidence="2" id="KW-1133">Transmembrane helix</keyword>
<comment type="caution">
    <text evidence="4">The sequence shown here is derived from an EMBL/GenBank/DDBJ whole genome shotgun (WGS) entry which is preliminary data.</text>
</comment>
<dbReference type="VEuPathDB" id="AmoebaDB:EHI_152710"/>
<dbReference type="CDD" id="cd16448">
    <property type="entry name" value="RING-H2"/>
    <property type="match status" value="1"/>
</dbReference>
<dbReference type="PROSITE" id="PS50089">
    <property type="entry name" value="ZF_RING_2"/>
    <property type="match status" value="1"/>
</dbReference>
<organism evidence="4 5">
    <name type="scientific">Entamoeba histolytica</name>
    <dbReference type="NCBI Taxonomy" id="5759"/>
    <lineage>
        <taxon>Eukaryota</taxon>
        <taxon>Amoebozoa</taxon>
        <taxon>Evosea</taxon>
        <taxon>Archamoebae</taxon>
        <taxon>Mastigamoebida</taxon>
        <taxon>Entamoebidae</taxon>
        <taxon>Entamoeba</taxon>
    </lineage>
</organism>
<dbReference type="InterPro" id="IPR001841">
    <property type="entry name" value="Znf_RING"/>
</dbReference>
<dbReference type="VEuPathDB" id="AmoebaDB:KM1_076880"/>
<protein>
    <submittedName>
        <fullName evidence="4">Ring finger protein putative</fullName>
    </submittedName>
</protein>
<name>A0A175JDH1_ENTHI</name>
<dbReference type="SMART" id="SM00184">
    <property type="entry name" value="RING"/>
    <property type="match status" value="1"/>
</dbReference>
<sequence>MGICHICKEQTTLYCVDHEKHICLNCLLKSHKECTICQYVDYVDGKVKKDNSCHLCGEEIFEGDLIVRLPCLHKFHQECLLKSLSNIHLNESESCENQFKCPECLIDIFTEENKNTVLMQSLIQQFKQLEFIKKYANISDENVSESTTSEVMAAISLKNNDEDSIVVSQSVDTTNKGDDVAIGINPEEQSIELEIDEDEDKKIVTKDMDGNSLLQTKTILTWRTKILIVILVICFIFLIKALINQHSMVITNKQEQNLK</sequence>
<evidence type="ECO:0000313" key="4">
    <source>
        <dbReference type="EMBL" id="GAT91524.1"/>
    </source>
</evidence>
<evidence type="ECO:0000313" key="5">
    <source>
        <dbReference type="Proteomes" id="UP000078387"/>
    </source>
</evidence>
<keyword evidence="2" id="KW-0812">Transmembrane</keyword>
<dbReference type="InterPro" id="IPR058731">
    <property type="entry name" value="Znf-B_box_ZFPL1-like"/>
</dbReference>
<dbReference type="eggNOG" id="KOG3970">
    <property type="taxonomic scope" value="Eukaryota"/>
</dbReference>
<evidence type="ECO:0000256" key="1">
    <source>
        <dbReference type="PROSITE-ProRule" id="PRU00175"/>
    </source>
</evidence>
<dbReference type="VEuPathDB" id="AmoebaDB:EHI7A_060760"/>
<dbReference type="PANTHER" id="PTHR12981:SF0">
    <property type="entry name" value="ZINC FINGER PROTEIN-LIKE 1"/>
    <property type="match status" value="1"/>
</dbReference>
<dbReference type="SUPFAM" id="SSF57850">
    <property type="entry name" value="RING/U-box"/>
    <property type="match status" value="1"/>
</dbReference>
<keyword evidence="1" id="KW-0862">Zinc</keyword>
<feature type="transmembrane region" description="Helical" evidence="2">
    <location>
        <begin position="226"/>
        <end position="243"/>
    </location>
</feature>
<dbReference type="AlphaFoldDB" id="A0A175JDH1"/>
<keyword evidence="2" id="KW-0472">Membrane</keyword>
<dbReference type="GO" id="GO:0008270">
    <property type="term" value="F:zinc ion binding"/>
    <property type="evidence" value="ECO:0007669"/>
    <property type="project" value="UniProtKB-KW"/>
</dbReference>
<reference evidence="4 5" key="1">
    <citation type="submission" date="2016-05" db="EMBL/GenBank/DDBJ databases">
        <title>First whole genome sequencing of Entamoeba histolytica HM1:IMSS-clone-6.</title>
        <authorList>
            <person name="Mukherjee Avik.K."/>
            <person name="Izumyama S."/>
            <person name="Nakada-Tsukui K."/>
            <person name="Nozaki T."/>
        </authorList>
    </citation>
    <scope>NUCLEOTIDE SEQUENCE [LARGE SCALE GENOMIC DNA]</scope>
    <source>
        <strain evidence="4 5">HM1:IMSS clone 6</strain>
    </source>
</reference>
<gene>
    <name evidence="4" type="ORF">CL6EHI_152710</name>
</gene>